<dbReference type="Gene3D" id="2.150.10.10">
    <property type="entry name" value="Serralysin-like metalloprotease, C-terminal"/>
    <property type="match status" value="1"/>
</dbReference>
<dbReference type="InterPro" id="IPR013783">
    <property type="entry name" value="Ig-like_fold"/>
</dbReference>
<evidence type="ECO:0000259" key="4">
    <source>
        <dbReference type="Pfam" id="PF17892"/>
    </source>
</evidence>
<name>A0A061JS69_STUST</name>
<dbReference type="PROSITE" id="PS00330">
    <property type="entry name" value="HEMOLYSIN_CALCIUM"/>
    <property type="match status" value="3"/>
</dbReference>
<comment type="caution">
    <text evidence="5">The sequence shown here is derived from an EMBL/GenBank/DDBJ whole genome shotgun (WGS) entry which is preliminary data.</text>
</comment>
<dbReference type="NCBIfam" id="TIGR01965">
    <property type="entry name" value="VCBS_repeat"/>
    <property type="match status" value="3"/>
</dbReference>
<protein>
    <recommendedName>
        <fullName evidence="4">Cadherin-like domain-containing protein</fullName>
    </recommendedName>
</protein>
<keyword evidence="3" id="KW-0106">Calcium</keyword>
<reference evidence="5 6" key="1">
    <citation type="journal article" date="2013" name="Genome Announc.">
        <title>Draft Genome of the Nitrogen-Fixing Bacterium Pseudomonas stutzeri Strain KOS6 Isolated from Industrial Hydrocarbon Sludge.</title>
        <authorList>
            <person name="Grigoryeva T.V."/>
            <person name="Laikov A.V."/>
            <person name="Naumova R.P."/>
            <person name="Manolov A.I."/>
            <person name="Larin A.K."/>
            <person name="Karpova I.Y."/>
            <person name="Semashko T.A."/>
            <person name="Alexeev D.G."/>
            <person name="Kostryukova E.S."/>
            <person name="Muller R."/>
            <person name="Govorun V.M."/>
        </authorList>
    </citation>
    <scope>NUCLEOTIDE SEQUENCE [LARGE SCALE GENOMIC DNA]</scope>
    <source>
        <strain evidence="5 6">KOS6</strain>
    </source>
</reference>
<evidence type="ECO:0000256" key="1">
    <source>
        <dbReference type="ARBA" id="ARBA00004613"/>
    </source>
</evidence>
<dbReference type="InterPro" id="IPR010221">
    <property type="entry name" value="VCBS_dom"/>
</dbReference>
<dbReference type="PRINTS" id="PR00313">
    <property type="entry name" value="CABNDNGRPT"/>
</dbReference>
<dbReference type="InterPro" id="IPR018511">
    <property type="entry name" value="Hemolysin-typ_Ca-bd_CS"/>
</dbReference>
<dbReference type="PANTHER" id="PTHR38340">
    <property type="entry name" value="S-LAYER PROTEIN"/>
    <property type="match status" value="1"/>
</dbReference>
<proteinExistence type="predicted"/>
<dbReference type="AlphaFoldDB" id="A0A061JS69"/>
<keyword evidence="2" id="KW-0964">Secreted</keyword>
<dbReference type="InterPro" id="IPR011049">
    <property type="entry name" value="Serralysin-like_metalloprot_C"/>
</dbReference>
<evidence type="ECO:0000313" key="6">
    <source>
        <dbReference type="Proteomes" id="UP000026923"/>
    </source>
</evidence>
<dbReference type="Pfam" id="PF17892">
    <property type="entry name" value="Cadherin_5"/>
    <property type="match status" value="1"/>
</dbReference>
<organism evidence="5 6">
    <name type="scientific">Stutzerimonas stutzeri KOS6</name>
    <dbReference type="NCBI Taxonomy" id="1218352"/>
    <lineage>
        <taxon>Bacteria</taxon>
        <taxon>Pseudomonadati</taxon>
        <taxon>Pseudomonadota</taxon>
        <taxon>Gammaproteobacteria</taxon>
        <taxon>Pseudomonadales</taxon>
        <taxon>Pseudomonadaceae</taxon>
        <taxon>Stutzerimonas</taxon>
    </lineage>
</organism>
<dbReference type="InterPro" id="IPR050557">
    <property type="entry name" value="RTX_toxin/Mannuronan_C5-epim"/>
</dbReference>
<dbReference type="InterPro" id="IPR041690">
    <property type="entry name" value="Cadherin_5"/>
</dbReference>
<evidence type="ECO:0000313" key="5">
    <source>
        <dbReference type="EMBL" id="EWC41024.1"/>
    </source>
</evidence>
<dbReference type="EMBL" id="AMCZ02000014">
    <property type="protein sequence ID" value="EWC41024.1"/>
    <property type="molecule type" value="Genomic_DNA"/>
</dbReference>
<dbReference type="SUPFAM" id="SSF51120">
    <property type="entry name" value="beta-Roll"/>
    <property type="match status" value="2"/>
</dbReference>
<dbReference type="Proteomes" id="UP000026923">
    <property type="component" value="Unassembled WGS sequence"/>
</dbReference>
<dbReference type="GO" id="GO:0005509">
    <property type="term" value="F:calcium ion binding"/>
    <property type="evidence" value="ECO:0007669"/>
    <property type="project" value="InterPro"/>
</dbReference>
<dbReference type="PANTHER" id="PTHR38340:SF1">
    <property type="entry name" value="S-LAYER PROTEIN"/>
    <property type="match status" value="1"/>
</dbReference>
<comment type="subcellular location">
    <subcellularLocation>
        <location evidence="1">Secreted</location>
    </subcellularLocation>
</comment>
<evidence type="ECO:0000256" key="3">
    <source>
        <dbReference type="ARBA" id="ARBA00022837"/>
    </source>
</evidence>
<dbReference type="Gene3D" id="2.60.40.10">
    <property type="entry name" value="Immunoglobulins"/>
    <property type="match status" value="1"/>
</dbReference>
<accession>A0A061JS69</accession>
<dbReference type="GO" id="GO:0005576">
    <property type="term" value="C:extracellular region"/>
    <property type="evidence" value="ECO:0007669"/>
    <property type="project" value="UniProtKB-SubCell"/>
</dbReference>
<sequence>MTEDTSAPTLTATGTLTSTDVDGTNNAFQVGAGVAVGTTLGSLSIDAVGAWSYTVANSAVQSLGANATKVEQFTVKAADGTEQVIEVTINGTNDVPVVGAALISSDTEGNGIYTLNLLLGTSDADSGDILSVSNATYTVGGVPTDNAGTDIPAGLSLAPNGVLSINPSDSAFNYLAQGQSLVIVVNYAVTDGIASPTKTATITINGTNDQPTVSGAITSSRDEGDAAYTIDLLSGAHDVDTADVLSIGSVTYTVGDGVASGVAPTGFSLAGSTLTVDPSNAAFNALAYGETLNVLVAYTISDGKGGSVAQTATITLTGTNDAPEITVIGTPSISAASGDVVFNGSLLVSDADANEQLTLSLTAIGGTLDLSDASGVTISEGSENAGELGLRISGTAAQINAALNGMKFSADGSGVDAGLYVEVVDGGENGVTGDAQYIEIPVATPDVVPGSVDFDTGEQVTIASYDPATVITIAGVSAASTSVLVDGAGTTITGGNGGSLLLGGYSGNLDGTSIQFADGSLLKTATANNSSGATLVGSSIAGGDLLIGSDFADVLRGLAGNDTLHGGAGNDTIYGGSGADIIKGGAGNDVIYGGDNSADDGAQDLFVYDAVGSQGTDIIVGFKDGQDKIAFQGALPSSYSISSIGTTAVVTLTGNDNATTTIKLLGMAGLVDDSDFVLLGTSGNDVLSGDSGNNTIFGLAGNDTIDGGVGVDFINTGSGTDSVIFNSLAEVGGRSGADFSATQYDVLVAGGYTSASDTLQFSATGFGLSNQTTGQANVVSAESGAITLASEQQFALIDADAVSWGASDIVNAINQNVTGSVSMQKMFFALDNGADTRIYFWDDLGSGTVDTANGELTLVVELVGVTDATTLSNLTIA</sequence>
<feature type="domain" description="Cadherin-like" evidence="4">
    <location>
        <begin position="207"/>
        <end position="317"/>
    </location>
</feature>
<evidence type="ECO:0000256" key="2">
    <source>
        <dbReference type="ARBA" id="ARBA00022525"/>
    </source>
</evidence>
<dbReference type="Pfam" id="PF00353">
    <property type="entry name" value="HemolysinCabind"/>
    <property type="match status" value="2"/>
</dbReference>
<dbReference type="HOGENOM" id="CLU_327849_0_0_6"/>
<dbReference type="eggNOG" id="COG2931">
    <property type="taxonomic scope" value="Bacteria"/>
</dbReference>
<dbReference type="InterPro" id="IPR001343">
    <property type="entry name" value="Hemolysn_Ca-bd"/>
</dbReference>
<gene>
    <name evidence="5" type="ORF">B597_012630</name>
</gene>